<evidence type="ECO:0000313" key="3">
    <source>
        <dbReference type="Proteomes" id="UP001195903"/>
    </source>
</evidence>
<protein>
    <submittedName>
        <fullName evidence="2">YqcC family protein</fullName>
    </submittedName>
</protein>
<gene>
    <name evidence="2" type="ORF">KJI95_09490</name>
</gene>
<dbReference type="InterPro" id="IPR036814">
    <property type="entry name" value="YqcC-like_sf"/>
</dbReference>
<dbReference type="EMBL" id="JAHEPS010000003">
    <property type="protein sequence ID" value="MBT1444753.1"/>
    <property type="molecule type" value="Genomic_DNA"/>
</dbReference>
<dbReference type="PIRSF" id="PIRSF006257">
    <property type="entry name" value="UCP006257"/>
    <property type="match status" value="1"/>
</dbReference>
<reference evidence="2 3" key="1">
    <citation type="submission" date="2021-05" db="EMBL/GenBank/DDBJ databases">
        <title>Shewanella sp. JM162201.</title>
        <authorList>
            <person name="Xu S."/>
            <person name="Li A."/>
        </authorList>
    </citation>
    <scope>NUCLEOTIDE SEQUENCE [LARGE SCALE GENOMIC DNA]</scope>
    <source>
        <strain evidence="2 3">JM162201</strain>
    </source>
</reference>
<dbReference type="Pfam" id="PF04287">
    <property type="entry name" value="DUF446"/>
    <property type="match status" value="1"/>
</dbReference>
<evidence type="ECO:0000259" key="1">
    <source>
        <dbReference type="Pfam" id="PF04287"/>
    </source>
</evidence>
<evidence type="ECO:0000313" key="2">
    <source>
        <dbReference type="EMBL" id="MBT1444753.1"/>
    </source>
</evidence>
<proteinExistence type="predicted"/>
<accession>A0ABS5V2S7</accession>
<organism evidence="2 3">
    <name type="scientific">Shewanella jiangmenensis</name>
    <dbReference type="NCBI Taxonomy" id="2837387"/>
    <lineage>
        <taxon>Bacteria</taxon>
        <taxon>Pseudomonadati</taxon>
        <taxon>Pseudomonadota</taxon>
        <taxon>Gammaproteobacteria</taxon>
        <taxon>Alteromonadales</taxon>
        <taxon>Shewanellaceae</taxon>
        <taxon>Shewanella</taxon>
    </lineage>
</organism>
<sequence>MSHPELASLLVQLELSLKHHGLWQSAAPSAAALASSAPFCCDTLSFEQWLQFIFIPRVNALLDAGHTLPRPMALLPMAEHVWAAKPELTPLVQLIALLDDTVNASR</sequence>
<name>A0ABS5V2S7_9GAMM</name>
<comment type="caution">
    <text evidence="2">The sequence shown here is derived from an EMBL/GenBank/DDBJ whole genome shotgun (WGS) entry which is preliminary data.</text>
</comment>
<dbReference type="InterPro" id="IPR023376">
    <property type="entry name" value="YqcC-like_dom"/>
</dbReference>
<dbReference type="PANTHER" id="PTHR39586:SF1">
    <property type="entry name" value="CYTOPLASMIC PROTEIN"/>
    <property type="match status" value="1"/>
</dbReference>
<dbReference type="Proteomes" id="UP001195903">
    <property type="component" value="Unassembled WGS sequence"/>
</dbReference>
<dbReference type="SUPFAM" id="SSF158452">
    <property type="entry name" value="YqcC-like"/>
    <property type="match status" value="1"/>
</dbReference>
<keyword evidence="3" id="KW-1185">Reference proteome</keyword>
<dbReference type="Gene3D" id="1.20.1440.40">
    <property type="entry name" value="YqcC-like"/>
    <property type="match status" value="1"/>
</dbReference>
<dbReference type="PANTHER" id="PTHR39586">
    <property type="entry name" value="CYTOPLASMIC PROTEIN-RELATED"/>
    <property type="match status" value="1"/>
</dbReference>
<dbReference type="InterPro" id="IPR007384">
    <property type="entry name" value="UCP006257"/>
</dbReference>
<feature type="domain" description="YqcC-like" evidence="1">
    <location>
        <begin position="6"/>
        <end position="100"/>
    </location>
</feature>